<dbReference type="STRING" id="63737.Npun_R6317"/>
<protein>
    <submittedName>
        <fullName evidence="1">Uncharacterized protein</fullName>
    </submittedName>
</protein>
<gene>
    <name evidence="1" type="ordered locus">Npun_R6317</name>
</gene>
<keyword evidence="2" id="KW-1185">Reference proteome</keyword>
<dbReference type="HOGENOM" id="CLU_1132130_0_0_3"/>
<dbReference type="RefSeq" id="WP_012412529.1">
    <property type="nucleotide sequence ID" value="NC_010628.1"/>
</dbReference>
<reference evidence="1 2" key="2">
    <citation type="journal article" date="2013" name="Plant Physiol.">
        <title>A Nostoc punctiforme Sugar Transporter Necessary to Establish a Cyanobacterium-Plant Symbiosis.</title>
        <authorList>
            <person name="Ekman M."/>
            <person name="Picossi S."/>
            <person name="Campbell E.L."/>
            <person name="Meeks J.C."/>
            <person name="Flores E."/>
        </authorList>
    </citation>
    <scope>NUCLEOTIDE SEQUENCE [LARGE SCALE GENOMIC DNA]</scope>
    <source>
        <strain evidence="2">ATCC 29133 / PCC 73102</strain>
    </source>
</reference>
<dbReference type="OrthoDB" id="510152at2"/>
<accession>B2IX55</accession>
<dbReference type="eggNOG" id="ENOG50334MQ">
    <property type="taxonomic scope" value="Bacteria"/>
</dbReference>
<dbReference type="EnsemblBacteria" id="ACC84590">
    <property type="protein sequence ID" value="ACC84590"/>
    <property type="gene ID" value="Npun_R6317"/>
</dbReference>
<evidence type="ECO:0000313" key="2">
    <source>
        <dbReference type="Proteomes" id="UP000001191"/>
    </source>
</evidence>
<dbReference type="KEGG" id="npu:Npun_R6317"/>
<name>B2IX55_NOSP7</name>
<dbReference type="EMBL" id="CP001037">
    <property type="protein sequence ID" value="ACC84590.1"/>
    <property type="molecule type" value="Genomic_DNA"/>
</dbReference>
<dbReference type="Proteomes" id="UP000001191">
    <property type="component" value="Chromosome"/>
</dbReference>
<organism evidence="1 2">
    <name type="scientific">Nostoc punctiforme (strain ATCC 29133 / PCC 73102)</name>
    <dbReference type="NCBI Taxonomy" id="63737"/>
    <lineage>
        <taxon>Bacteria</taxon>
        <taxon>Bacillati</taxon>
        <taxon>Cyanobacteriota</taxon>
        <taxon>Cyanophyceae</taxon>
        <taxon>Nostocales</taxon>
        <taxon>Nostocaceae</taxon>
        <taxon>Nostoc</taxon>
    </lineage>
</organism>
<dbReference type="AlphaFoldDB" id="B2IX55"/>
<sequence length="273" mass="31934">MDKNNFEAFTNFPALKKNALKVCGQEFIDSLTKKGIYAKDSQFWDEVNKKLNIPDDAYESKQTREQTEREQVLLENKAKKQAKNEKLLANKTEVLSENRKDWKITVFELTESDIFGKSFIAECTKEPDLQEKTSFCNTKGDAYSQACNLVDQFEIKQESLRIFREHYAVIKPLYLMIIYLSSVDQHNEYLNNNREKSKENFTGVNCWNGFDFDIINALVAEGLLEFSSNKNKLIMKKQAMNVAREVLKKINIDGVDKLLEQREYHEEYINYIK</sequence>
<proteinExistence type="predicted"/>
<reference evidence="2" key="1">
    <citation type="submission" date="2008-04" db="EMBL/GenBank/DDBJ databases">
        <title>Complete sequence of chromosome of Nostoc punctiforme ATCC 29133.</title>
        <authorList>
            <consortium name="US DOE Joint Genome Institute"/>
            <person name="Copeland A."/>
            <person name="Lucas S."/>
            <person name="Lapidus A."/>
            <person name="Glavina del Rio T."/>
            <person name="Dalin E."/>
            <person name="Tice H."/>
            <person name="Pitluck S."/>
            <person name="Chain P."/>
            <person name="Malfatti S."/>
            <person name="Shin M."/>
            <person name="Vergez L."/>
            <person name="Schmutz J."/>
            <person name="Larimer F."/>
            <person name="Land M."/>
            <person name="Hauser L."/>
            <person name="Kyrpides N."/>
            <person name="Kim E."/>
            <person name="Meeks J.C."/>
            <person name="Elhai J."/>
            <person name="Campbell E.L."/>
            <person name="Thiel T."/>
            <person name="Longmire J."/>
            <person name="Potts M."/>
            <person name="Atlas R."/>
        </authorList>
    </citation>
    <scope>NUCLEOTIDE SEQUENCE [LARGE SCALE GENOMIC DNA]</scope>
    <source>
        <strain evidence="2">ATCC 29133 / PCC 73102</strain>
    </source>
</reference>
<evidence type="ECO:0000313" key="1">
    <source>
        <dbReference type="EMBL" id="ACC84590.1"/>
    </source>
</evidence>